<dbReference type="EMBL" id="FBVY01000002">
    <property type="protein sequence ID" value="CUW85632.1"/>
    <property type="molecule type" value="Genomic_DNA"/>
</dbReference>
<reference evidence="1 2" key="1">
    <citation type="submission" date="2016-01" db="EMBL/GenBank/DDBJ databases">
        <authorList>
            <person name="Regsiter A."/>
            <person name="william w."/>
        </authorList>
    </citation>
    <scope>NUCLEOTIDE SEQUENCE [LARGE SCALE GENOMIC DNA]</scope>
    <source>
        <strain evidence="1 2">CFBP 5494</strain>
    </source>
</reference>
<organism evidence="1 2">
    <name type="scientific">Agrobacterium genomosp. 2 str. CFBP 5494</name>
    <dbReference type="NCBI Taxonomy" id="1183436"/>
    <lineage>
        <taxon>Bacteria</taxon>
        <taxon>Pseudomonadati</taxon>
        <taxon>Pseudomonadota</taxon>
        <taxon>Alphaproteobacteria</taxon>
        <taxon>Hyphomicrobiales</taxon>
        <taxon>Rhizobiaceae</taxon>
        <taxon>Rhizobium/Agrobacterium group</taxon>
        <taxon>Agrobacterium</taxon>
        <taxon>Agrobacterium tumefaciens complex</taxon>
    </lineage>
</organism>
<protein>
    <submittedName>
        <fullName evidence="1">Bcep22gp20 domain protein</fullName>
    </submittedName>
</protein>
<dbReference type="Gene3D" id="3.30.40.190">
    <property type="match status" value="1"/>
</dbReference>
<dbReference type="Proteomes" id="UP000191933">
    <property type="component" value="Unassembled WGS sequence"/>
</dbReference>
<comment type="caution">
    <text evidence="1">The sequence shown here is derived from an EMBL/GenBank/DDBJ whole genome shotgun (WGS) entry which is preliminary data.</text>
</comment>
<keyword evidence="2" id="KW-1185">Reference proteome</keyword>
<proteinExistence type="predicted"/>
<evidence type="ECO:0000313" key="2">
    <source>
        <dbReference type="Proteomes" id="UP000191933"/>
    </source>
</evidence>
<gene>
    <name evidence="1" type="ORF">AGR2A_Cc100211</name>
</gene>
<accession>A0A9W5AYF9</accession>
<sequence length="62" mass="6912">MGQKAPDDCVIPLCDNHHQHSRNAIHMMGKKPWEKKYGSQRELLEATREKLGASGLKVPGST</sequence>
<dbReference type="AlphaFoldDB" id="A0A9W5AYF9"/>
<evidence type="ECO:0000313" key="1">
    <source>
        <dbReference type="EMBL" id="CUW85632.1"/>
    </source>
</evidence>
<name>A0A9W5AYF9_9HYPH</name>